<proteinExistence type="predicted"/>
<name>A0A6H5IHZ2_9HYME</name>
<evidence type="ECO:0000256" key="2">
    <source>
        <dbReference type="SAM" id="MobiDB-lite"/>
    </source>
</evidence>
<protein>
    <submittedName>
        <fullName evidence="3">Uncharacterized protein</fullName>
    </submittedName>
</protein>
<feature type="region of interest" description="Disordered" evidence="2">
    <location>
        <begin position="1"/>
        <end position="21"/>
    </location>
</feature>
<keyword evidence="4" id="KW-1185">Reference proteome</keyword>
<evidence type="ECO:0000256" key="1">
    <source>
        <dbReference type="SAM" id="Coils"/>
    </source>
</evidence>
<evidence type="ECO:0000313" key="3">
    <source>
        <dbReference type="EMBL" id="CAB0037780.1"/>
    </source>
</evidence>
<dbReference type="OrthoDB" id="10568386at2759"/>
<dbReference type="Proteomes" id="UP000479190">
    <property type="component" value="Unassembled WGS sequence"/>
</dbReference>
<sequence length="315" mass="37216">MPAMCDHAADGSEKGDTTIDDGIVQDRSGQLHNLRFSVENVAKDCLRKKCTLKSLLRPLIRVHQRLDKTVYRDEGAKQKRKGSVRGDPGSGDALYRVKEKEREREQQQHRIDTPGVRFSSFMSLRKKSVIDELFSCTCKMTVRGQADALFQFEYALRQYERDTTWRAQFRNKAKRYSELASFIEICTLNYFHHKTVKADLLHIEEESMTNLLGHARCMRLLILIENDIHITENMIELCRGVQREERLCLYILRNNGQMQVYFFPELQPGEYVDLRDYDEIHEMLQRIETGEEDLQFLRQMYENIIRERIREQNQV</sequence>
<evidence type="ECO:0000313" key="4">
    <source>
        <dbReference type="Proteomes" id="UP000479190"/>
    </source>
</evidence>
<dbReference type="EMBL" id="CADCXV010000867">
    <property type="protein sequence ID" value="CAB0037780.1"/>
    <property type="molecule type" value="Genomic_DNA"/>
</dbReference>
<accession>A0A6H5IHZ2</accession>
<organism evidence="3 4">
    <name type="scientific">Trichogramma brassicae</name>
    <dbReference type="NCBI Taxonomy" id="86971"/>
    <lineage>
        <taxon>Eukaryota</taxon>
        <taxon>Metazoa</taxon>
        <taxon>Ecdysozoa</taxon>
        <taxon>Arthropoda</taxon>
        <taxon>Hexapoda</taxon>
        <taxon>Insecta</taxon>
        <taxon>Pterygota</taxon>
        <taxon>Neoptera</taxon>
        <taxon>Endopterygota</taxon>
        <taxon>Hymenoptera</taxon>
        <taxon>Apocrita</taxon>
        <taxon>Proctotrupomorpha</taxon>
        <taxon>Chalcidoidea</taxon>
        <taxon>Trichogrammatidae</taxon>
        <taxon>Trichogramma</taxon>
    </lineage>
</organism>
<dbReference type="AlphaFoldDB" id="A0A6H5IHZ2"/>
<reference evidence="3 4" key="1">
    <citation type="submission" date="2020-02" db="EMBL/GenBank/DDBJ databases">
        <authorList>
            <person name="Ferguson B K."/>
        </authorList>
    </citation>
    <scope>NUCLEOTIDE SEQUENCE [LARGE SCALE GENOMIC DNA]</scope>
</reference>
<feature type="region of interest" description="Disordered" evidence="2">
    <location>
        <begin position="73"/>
        <end position="93"/>
    </location>
</feature>
<keyword evidence="1" id="KW-0175">Coiled coil</keyword>
<feature type="compositionally biased region" description="Basic and acidic residues" evidence="2">
    <location>
        <begin position="7"/>
        <end position="17"/>
    </location>
</feature>
<feature type="coiled-coil region" evidence="1">
    <location>
        <begin position="280"/>
        <end position="314"/>
    </location>
</feature>
<gene>
    <name evidence="3" type="ORF">TBRA_LOCUS9591</name>
</gene>